<dbReference type="InterPro" id="IPR036291">
    <property type="entry name" value="NAD(P)-bd_dom_sf"/>
</dbReference>
<dbReference type="PANTHER" id="PTHR11645">
    <property type="entry name" value="PYRROLINE-5-CARBOXYLATE REDUCTASE"/>
    <property type="match status" value="1"/>
</dbReference>
<evidence type="ECO:0000313" key="9">
    <source>
        <dbReference type="EMBL" id="AWM12718.1"/>
    </source>
</evidence>
<dbReference type="GO" id="GO:0005737">
    <property type="term" value="C:cytoplasm"/>
    <property type="evidence" value="ECO:0007669"/>
    <property type="project" value="UniProtKB-SubCell"/>
</dbReference>
<dbReference type="InterPro" id="IPR029036">
    <property type="entry name" value="P5CR_dimer"/>
</dbReference>
<keyword evidence="10" id="KW-1185">Reference proteome</keyword>
<dbReference type="Proteomes" id="UP000245429">
    <property type="component" value="Chromosome"/>
</dbReference>
<sequence>MKVLIIGFGNMGQTYANSFVGSGFVASSDIFVLNRSEIQQKERFPIDAANFYTKPTAKVFDVDIIIIAVKPQDFNALAETIKPFIHVEHLILSVMAGITINSLSEAFSNTKVVRSMPNIPTQIGLGMTVFCASNDLDRKELFIIQNLINTTGKSIYIEKEEMLNAATAVSGSGPAYVFYFMNAMIESAIKLGFSKSEAEFLVNQTFLGAVQLQNRSKIPHQEWINKVASKGGTTEAALKMFNAFNQFEGIGKGVEAANERAIELGKLFDNYEKK</sequence>
<dbReference type="InterPro" id="IPR008927">
    <property type="entry name" value="6-PGluconate_DH-like_C_sf"/>
</dbReference>
<dbReference type="PANTHER" id="PTHR11645:SF0">
    <property type="entry name" value="PYRROLINE-5-CARBOXYLATE REDUCTASE 3"/>
    <property type="match status" value="1"/>
</dbReference>
<dbReference type="EMBL" id="CP029463">
    <property type="protein sequence ID" value="AWM12718.1"/>
    <property type="molecule type" value="Genomic_DNA"/>
</dbReference>
<dbReference type="EC" id="1.5.1.2" evidence="4 5"/>
<dbReference type="KEGG" id="fse:DI487_01750"/>
<dbReference type="RefSeq" id="WP_109568127.1">
    <property type="nucleotide sequence ID" value="NZ_CP029463.1"/>
</dbReference>
<dbReference type="Gene3D" id="1.10.3730.10">
    <property type="entry name" value="ProC C-terminal domain-like"/>
    <property type="match status" value="1"/>
</dbReference>
<evidence type="ECO:0000259" key="8">
    <source>
        <dbReference type="Pfam" id="PF14748"/>
    </source>
</evidence>
<dbReference type="SUPFAM" id="SSF51735">
    <property type="entry name" value="NAD(P)-binding Rossmann-fold domains"/>
    <property type="match status" value="1"/>
</dbReference>
<protein>
    <recommendedName>
        <fullName evidence="4 5">Pyrroline-5-carboxylate reductase</fullName>
        <shortName evidence="4">P5C reductase</shortName>
        <shortName evidence="4">P5CR</shortName>
        <ecNumber evidence="4 5">1.5.1.2</ecNumber>
    </recommendedName>
    <alternativeName>
        <fullName evidence="4">PCA reductase</fullName>
    </alternativeName>
</protein>
<feature type="binding site" evidence="6">
    <location>
        <begin position="68"/>
        <end position="71"/>
    </location>
    <ligand>
        <name>NADP(+)</name>
        <dbReference type="ChEBI" id="CHEBI:58349"/>
    </ligand>
</feature>
<dbReference type="GO" id="GO:0004735">
    <property type="term" value="F:pyrroline-5-carboxylate reductase activity"/>
    <property type="evidence" value="ECO:0007669"/>
    <property type="project" value="UniProtKB-UniRule"/>
</dbReference>
<evidence type="ECO:0000256" key="1">
    <source>
        <dbReference type="ARBA" id="ARBA00005525"/>
    </source>
</evidence>
<dbReference type="GO" id="GO:0055129">
    <property type="term" value="P:L-proline biosynthetic process"/>
    <property type="evidence" value="ECO:0007669"/>
    <property type="project" value="UniProtKB-UniRule"/>
</dbReference>
<comment type="catalytic activity">
    <reaction evidence="4">
        <text>L-proline + NAD(+) = (S)-1-pyrroline-5-carboxylate + NADH + 2 H(+)</text>
        <dbReference type="Rhea" id="RHEA:14105"/>
        <dbReference type="ChEBI" id="CHEBI:15378"/>
        <dbReference type="ChEBI" id="CHEBI:17388"/>
        <dbReference type="ChEBI" id="CHEBI:57540"/>
        <dbReference type="ChEBI" id="CHEBI:57945"/>
        <dbReference type="ChEBI" id="CHEBI:60039"/>
        <dbReference type="EC" id="1.5.1.2"/>
    </reaction>
</comment>
<dbReference type="AlphaFoldDB" id="A0A2U8QRD8"/>
<gene>
    <name evidence="4 9" type="primary">proC</name>
    <name evidence="9" type="ORF">DI487_01750</name>
</gene>
<keyword evidence="3 4" id="KW-0560">Oxidoreductase</keyword>
<feature type="domain" description="Pyrroline-5-carboxylate reductase catalytic N-terminal" evidence="7">
    <location>
        <begin position="2"/>
        <end position="97"/>
    </location>
</feature>
<keyword evidence="2 4" id="KW-0521">NADP</keyword>
<dbReference type="PIRSF" id="PIRSF000193">
    <property type="entry name" value="Pyrrol-5-carb_rd"/>
    <property type="match status" value="1"/>
</dbReference>
<evidence type="ECO:0000313" key="10">
    <source>
        <dbReference type="Proteomes" id="UP000245429"/>
    </source>
</evidence>
<comment type="catalytic activity">
    <reaction evidence="4">
        <text>L-proline + NADP(+) = (S)-1-pyrroline-5-carboxylate + NADPH + 2 H(+)</text>
        <dbReference type="Rhea" id="RHEA:14109"/>
        <dbReference type="ChEBI" id="CHEBI:15378"/>
        <dbReference type="ChEBI" id="CHEBI:17388"/>
        <dbReference type="ChEBI" id="CHEBI:57783"/>
        <dbReference type="ChEBI" id="CHEBI:58349"/>
        <dbReference type="ChEBI" id="CHEBI:60039"/>
        <dbReference type="EC" id="1.5.1.2"/>
    </reaction>
</comment>
<keyword evidence="4" id="KW-0641">Proline biosynthesis</keyword>
<organism evidence="9 10">
    <name type="scientific">Flavobacterium sediminis</name>
    <dbReference type="NCBI Taxonomy" id="2201181"/>
    <lineage>
        <taxon>Bacteria</taxon>
        <taxon>Pseudomonadati</taxon>
        <taxon>Bacteroidota</taxon>
        <taxon>Flavobacteriia</taxon>
        <taxon>Flavobacteriales</taxon>
        <taxon>Flavobacteriaceae</taxon>
        <taxon>Flavobacterium</taxon>
    </lineage>
</organism>
<dbReference type="OrthoDB" id="9805754at2"/>
<proteinExistence type="inferred from homology"/>
<evidence type="ECO:0000259" key="7">
    <source>
        <dbReference type="Pfam" id="PF03807"/>
    </source>
</evidence>
<comment type="function">
    <text evidence="4">Catalyzes the reduction of 1-pyrroline-5-carboxylate (PCA) to L-proline.</text>
</comment>
<dbReference type="InterPro" id="IPR000304">
    <property type="entry name" value="Pyrroline-COOH_reductase"/>
</dbReference>
<feature type="binding site" evidence="6">
    <location>
        <begin position="6"/>
        <end position="11"/>
    </location>
    <ligand>
        <name>NADP(+)</name>
        <dbReference type="ChEBI" id="CHEBI:58349"/>
    </ligand>
</feature>
<dbReference type="InterPro" id="IPR028939">
    <property type="entry name" value="P5C_Rdtase_cat_N"/>
</dbReference>
<evidence type="ECO:0000256" key="6">
    <source>
        <dbReference type="PIRSR" id="PIRSR000193-1"/>
    </source>
</evidence>
<evidence type="ECO:0000256" key="5">
    <source>
        <dbReference type="NCBIfam" id="TIGR00112"/>
    </source>
</evidence>
<evidence type="ECO:0000256" key="3">
    <source>
        <dbReference type="ARBA" id="ARBA00023002"/>
    </source>
</evidence>
<accession>A0A2U8QRD8</accession>
<dbReference type="Gene3D" id="3.40.50.720">
    <property type="entry name" value="NAD(P)-binding Rossmann-like Domain"/>
    <property type="match status" value="1"/>
</dbReference>
<name>A0A2U8QRD8_9FLAO</name>
<evidence type="ECO:0000256" key="4">
    <source>
        <dbReference type="HAMAP-Rule" id="MF_01925"/>
    </source>
</evidence>
<dbReference type="Pfam" id="PF03807">
    <property type="entry name" value="F420_oxidored"/>
    <property type="match status" value="1"/>
</dbReference>
<reference evidence="9 10" key="1">
    <citation type="submission" date="2018-05" db="EMBL/GenBank/DDBJ databases">
        <title>Flavobacterium sp. MEBiC07310.</title>
        <authorList>
            <person name="Baek K."/>
        </authorList>
    </citation>
    <scope>NUCLEOTIDE SEQUENCE [LARGE SCALE GENOMIC DNA]</scope>
    <source>
        <strain evidence="9 10">MEBiC07310</strain>
    </source>
</reference>
<dbReference type="NCBIfam" id="TIGR00112">
    <property type="entry name" value="proC"/>
    <property type="match status" value="1"/>
</dbReference>
<feature type="domain" description="Pyrroline-5-carboxylate reductase dimerisation" evidence="8">
    <location>
        <begin position="160"/>
        <end position="264"/>
    </location>
</feature>
<evidence type="ECO:0000256" key="2">
    <source>
        <dbReference type="ARBA" id="ARBA00022857"/>
    </source>
</evidence>
<keyword evidence="4" id="KW-0963">Cytoplasm</keyword>
<keyword evidence="4" id="KW-0028">Amino-acid biosynthesis</keyword>
<comment type="subcellular location">
    <subcellularLocation>
        <location evidence="4">Cytoplasm</location>
    </subcellularLocation>
</comment>
<comment type="similarity">
    <text evidence="1 4">Belongs to the pyrroline-5-carboxylate reductase family.</text>
</comment>
<dbReference type="UniPathway" id="UPA00098">
    <property type="reaction ID" value="UER00361"/>
</dbReference>
<dbReference type="Pfam" id="PF14748">
    <property type="entry name" value="P5CR_dimer"/>
    <property type="match status" value="1"/>
</dbReference>
<dbReference type="HAMAP" id="MF_01925">
    <property type="entry name" value="P5C_reductase"/>
    <property type="match status" value="1"/>
</dbReference>
<dbReference type="SUPFAM" id="SSF48179">
    <property type="entry name" value="6-phosphogluconate dehydrogenase C-terminal domain-like"/>
    <property type="match status" value="1"/>
</dbReference>
<comment type="pathway">
    <text evidence="4">Amino-acid biosynthesis; L-proline biosynthesis; L-proline from L-glutamate 5-semialdehyde: step 1/1.</text>
</comment>